<feature type="domain" description="HTH araC/xylS-type" evidence="4">
    <location>
        <begin position="200"/>
        <end position="310"/>
    </location>
</feature>
<keyword evidence="2" id="KW-0238">DNA-binding</keyword>
<gene>
    <name evidence="5" type="ORF">BC659_0323</name>
</gene>
<dbReference type="GO" id="GO:0003700">
    <property type="term" value="F:DNA-binding transcription factor activity"/>
    <property type="evidence" value="ECO:0007669"/>
    <property type="project" value="InterPro"/>
</dbReference>
<accession>A0A4R6IZG1</accession>
<dbReference type="InterPro" id="IPR020449">
    <property type="entry name" value="Tscrpt_reg_AraC-type_HTH"/>
</dbReference>
<evidence type="ECO:0000256" key="1">
    <source>
        <dbReference type="ARBA" id="ARBA00023015"/>
    </source>
</evidence>
<dbReference type="SUPFAM" id="SSF46689">
    <property type="entry name" value="Homeodomain-like"/>
    <property type="match status" value="1"/>
</dbReference>
<dbReference type="EMBL" id="SNWP01000010">
    <property type="protein sequence ID" value="TDO28260.1"/>
    <property type="molecule type" value="Genomic_DNA"/>
</dbReference>
<evidence type="ECO:0000259" key="4">
    <source>
        <dbReference type="PROSITE" id="PS01124"/>
    </source>
</evidence>
<dbReference type="GO" id="GO:0043565">
    <property type="term" value="F:sequence-specific DNA binding"/>
    <property type="evidence" value="ECO:0007669"/>
    <property type="project" value="InterPro"/>
</dbReference>
<reference evidence="5 6" key="1">
    <citation type="submission" date="2019-03" db="EMBL/GenBank/DDBJ databases">
        <title>Genomic Encyclopedia of Archaeal and Bacterial Type Strains, Phase II (KMG-II): from individual species to whole genera.</title>
        <authorList>
            <person name="Goeker M."/>
        </authorList>
    </citation>
    <scope>NUCLEOTIDE SEQUENCE [LARGE SCALE GENOMIC DNA]</scope>
    <source>
        <strain evidence="5 6">DSM 28323</strain>
    </source>
</reference>
<dbReference type="Gene3D" id="1.10.10.60">
    <property type="entry name" value="Homeodomain-like"/>
    <property type="match status" value="1"/>
</dbReference>
<dbReference type="PANTHER" id="PTHR43280:SF32">
    <property type="entry name" value="TRANSCRIPTIONAL REGULATORY PROTEIN"/>
    <property type="match status" value="1"/>
</dbReference>
<name>A0A4R6IZG1_9BACT</name>
<dbReference type="PROSITE" id="PS01124">
    <property type="entry name" value="HTH_ARAC_FAMILY_2"/>
    <property type="match status" value="1"/>
</dbReference>
<keyword evidence="1" id="KW-0805">Transcription regulation</keyword>
<keyword evidence="3" id="KW-0804">Transcription</keyword>
<organism evidence="5 6">
    <name type="scientific">Sediminibacterium goheungense</name>
    <dbReference type="NCBI Taxonomy" id="1086393"/>
    <lineage>
        <taxon>Bacteria</taxon>
        <taxon>Pseudomonadati</taxon>
        <taxon>Bacteroidota</taxon>
        <taxon>Chitinophagia</taxon>
        <taxon>Chitinophagales</taxon>
        <taxon>Chitinophagaceae</taxon>
        <taxon>Sediminibacterium</taxon>
    </lineage>
</organism>
<keyword evidence="6" id="KW-1185">Reference proteome</keyword>
<sequence length="316" mass="36480">MEPITIKTFYKDIFGGVCPEIDKMLDADQGKDIGLFNVFDISQLQPTCAAKAKMPYNRRTYYKISLIKGKNKVEYADRVVEIQEHAILFATPKLPYSYTPYDTHQAGHFCVFTREFLTKSNSGILLDEIPIFKPGSDFVYELSAHQANDFELIFNKMHQEIGSDYPFKYDLLRNYVIELIHNGQKLKPLTASSNHINAASRISSLFIELLERQFPIETQSQVLSLRTAKDYADTLQVHVNHLNKVLKEFTGRTTSEIISSRIAQEAKLLLRQTNWNISEIAMSLGFEEVAHFSNFFKKHSNMSPLHYRDQLFDIYK</sequence>
<comment type="caution">
    <text evidence="5">The sequence shown here is derived from an EMBL/GenBank/DDBJ whole genome shotgun (WGS) entry which is preliminary data.</text>
</comment>
<evidence type="ECO:0000256" key="2">
    <source>
        <dbReference type="ARBA" id="ARBA00023125"/>
    </source>
</evidence>
<dbReference type="PANTHER" id="PTHR43280">
    <property type="entry name" value="ARAC-FAMILY TRANSCRIPTIONAL REGULATOR"/>
    <property type="match status" value="1"/>
</dbReference>
<dbReference type="InterPro" id="IPR009057">
    <property type="entry name" value="Homeodomain-like_sf"/>
</dbReference>
<proteinExistence type="predicted"/>
<dbReference type="RefSeq" id="WP_133472814.1">
    <property type="nucleotide sequence ID" value="NZ_SNWP01000010.1"/>
</dbReference>
<evidence type="ECO:0000313" key="6">
    <source>
        <dbReference type="Proteomes" id="UP000295741"/>
    </source>
</evidence>
<protein>
    <submittedName>
        <fullName evidence="5">Helix-turn-helix protein</fullName>
    </submittedName>
</protein>
<dbReference type="InterPro" id="IPR018060">
    <property type="entry name" value="HTH_AraC"/>
</dbReference>
<dbReference type="PRINTS" id="PR00032">
    <property type="entry name" value="HTHARAC"/>
</dbReference>
<dbReference type="Pfam" id="PF12833">
    <property type="entry name" value="HTH_18"/>
    <property type="match status" value="1"/>
</dbReference>
<dbReference type="AlphaFoldDB" id="A0A4R6IZG1"/>
<dbReference type="OrthoDB" id="629929at2"/>
<evidence type="ECO:0000313" key="5">
    <source>
        <dbReference type="EMBL" id="TDO28260.1"/>
    </source>
</evidence>
<dbReference type="SMART" id="SM00342">
    <property type="entry name" value="HTH_ARAC"/>
    <property type="match status" value="1"/>
</dbReference>
<evidence type="ECO:0000256" key="3">
    <source>
        <dbReference type="ARBA" id="ARBA00023163"/>
    </source>
</evidence>
<dbReference type="Proteomes" id="UP000295741">
    <property type="component" value="Unassembled WGS sequence"/>
</dbReference>